<keyword evidence="1" id="KW-0812">Transmembrane</keyword>
<keyword evidence="1" id="KW-1133">Transmembrane helix</keyword>
<feature type="transmembrane region" description="Helical" evidence="1">
    <location>
        <begin position="283"/>
        <end position="312"/>
    </location>
</feature>
<accession>A0A6J7DCG8</accession>
<feature type="transmembrane region" description="Helical" evidence="1">
    <location>
        <begin position="332"/>
        <end position="354"/>
    </location>
</feature>
<protein>
    <submittedName>
        <fullName evidence="2">Unannotated protein</fullName>
    </submittedName>
</protein>
<feature type="transmembrane region" description="Helical" evidence="1">
    <location>
        <begin position="130"/>
        <end position="149"/>
    </location>
</feature>
<feature type="transmembrane region" description="Helical" evidence="1">
    <location>
        <begin position="95"/>
        <end position="118"/>
    </location>
</feature>
<evidence type="ECO:0000256" key="1">
    <source>
        <dbReference type="SAM" id="Phobius"/>
    </source>
</evidence>
<sequence length="649" mass="72205">MQLSNTLATINSKYRVASKIVFAQFIFLLVVLTWREENWSSHVDFANRVFAIRQITHGDLAPHYLIFNWSHLADHVDFTIYPTAILYLFDHTLPWIMYVQALLLCIAEYFLIRAAEVYFESHFPQKNSQWCGAFIAILFVTNPLILLAVTDDPHLHMFGMVAGLSIVTNGMLRRRLPLVAAGSLLALASGDLATAYGCAVIISFLLFRRTRWSAGIKVLCVMVISSLLAQWYISPVGSNFGIHYGHLGGKTAGSAFDVAKSVLHSPFRAIDYWLRSFPSFSGLIATFGAVGMAVPLGLVVVILNLGSTGLAWRTSVGRPAQPEWPGSFLASPWQMLPTLAIGIAGSVVICIWLYRRHSVKWRWTSGVLAAGILLNSLIFGLSSFHSVISRNTYPPAMTQSLDRAAKLIPKGSTVHATVGASGHISWDHRVVLTLSESTILRYESEGDFFLITPSQNSGRPYSTELPLVEALLRAHAELLYSKDNVWLFKSTSPRPMTVDFHSQQFSGIAVPGNPGSSTPVSSNSMCRHSQILTESTYFVSRLLVATHAGEYMWNVSFGSSKTAVMEVRDLTTGETIAMKKLRTASLESQSIYVNLPDRKPVQERSSIGWGPFWYERIPPHRTYRLELRIWIPYGTSATICHSNFMSMRT</sequence>
<proteinExistence type="predicted"/>
<feature type="transmembrane region" description="Helical" evidence="1">
    <location>
        <begin position="184"/>
        <end position="206"/>
    </location>
</feature>
<dbReference type="Pfam" id="PF09852">
    <property type="entry name" value="DUF2079"/>
    <property type="match status" value="1"/>
</dbReference>
<feature type="transmembrane region" description="Helical" evidence="1">
    <location>
        <begin position="16"/>
        <end position="34"/>
    </location>
</feature>
<evidence type="ECO:0000313" key="2">
    <source>
        <dbReference type="EMBL" id="CAB4866615.1"/>
    </source>
</evidence>
<dbReference type="InterPro" id="IPR018650">
    <property type="entry name" value="STSV1_Orf64"/>
</dbReference>
<feature type="transmembrane region" description="Helical" evidence="1">
    <location>
        <begin position="366"/>
        <end position="388"/>
    </location>
</feature>
<keyword evidence="1" id="KW-0472">Membrane</keyword>
<dbReference type="AlphaFoldDB" id="A0A6J7DCG8"/>
<gene>
    <name evidence="2" type="ORF">UFOPK3381_00556</name>
</gene>
<dbReference type="EMBL" id="CAFBLN010000016">
    <property type="protein sequence ID" value="CAB4866615.1"/>
    <property type="molecule type" value="Genomic_DNA"/>
</dbReference>
<reference evidence="2" key="1">
    <citation type="submission" date="2020-05" db="EMBL/GenBank/DDBJ databases">
        <authorList>
            <person name="Chiriac C."/>
            <person name="Salcher M."/>
            <person name="Ghai R."/>
            <person name="Kavagutti S V."/>
        </authorList>
    </citation>
    <scope>NUCLEOTIDE SEQUENCE</scope>
</reference>
<organism evidence="2">
    <name type="scientific">freshwater metagenome</name>
    <dbReference type="NCBI Taxonomy" id="449393"/>
    <lineage>
        <taxon>unclassified sequences</taxon>
        <taxon>metagenomes</taxon>
        <taxon>ecological metagenomes</taxon>
    </lineage>
</organism>
<name>A0A6J7DCG8_9ZZZZ</name>